<evidence type="ECO:0000256" key="11">
    <source>
        <dbReference type="ARBA" id="ARBA00023014"/>
    </source>
</evidence>
<reference evidence="16 17" key="1">
    <citation type="submission" date="2016-07" db="EMBL/GenBank/DDBJ databases">
        <title>Multi-omics approach to identify versatile polysaccharide utilization systems of a marine flavobacterium Gramella flava.</title>
        <authorList>
            <person name="Tang K."/>
        </authorList>
    </citation>
    <scope>NUCLEOTIDE SEQUENCE [LARGE SCALE GENOMIC DNA]</scope>
    <source>
        <strain evidence="16 17">JLT2011</strain>
    </source>
</reference>
<dbReference type="SUPFAM" id="SSF102114">
    <property type="entry name" value="Radical SAM enzymes"/>
    <property type="match status" value="1"/>
</dbReference>
<evidence type="ECO:0000256" key="13">
    <source>
        <dbReference type="ARBA" id="ARBA00051661"/>
    </source>
</evidence>
<evidence type="ECO:0000256" key="4">
    <source>
        <dbReference type="ARBA" id="ARBA00022485"/>
    </source>
</evidence>
<comment type="cofactor">
    <cofactor evidence="1">
        <name>[4Fe-4S] cluster</name>
        <dbReference type="ChEBI" id="CHEBI:49883"/>
    </cofactor>
</comment>
<dbReference type="PROSITE" id="PS01278">
    <property type="entry name" value="MTTASE_RADICAL"/>
    <property type="match status" value="1"/>
</dbReference>
<dbReference type="SFLD" id="SFLDG01082">
    <property type="entry name" value="B12-binding_domain_containing"/>
    <property type="match status" value="1"/>
</dbReference>
<dbReference type="AlphaFoldDB" id="A0A1L7I982"/>
<evidence type="ECO:0000256" key="5">
    <source>
        <dbReference type="ARBA" id="ARBA00022490"/>
    </source>
</evidence>
<dbReference type="InterPro" id="IPR020612">
    <property type="entry name" value="Methylthiotransferase_CS"/>
</dbReference>
<dbReference type="PANTHER" id="PTHR43020:SF2">
    <property type="entry name" value="MITOCHONDRIAL TRNA METHYLTHIOTRANSFERASE CDK5RAP1"/>
    <property type="match status" value="1"/>
</dbReference>
<dbReference type="InterPro" id="IPR023404">
    <property type="entry name" value="rSAM_horseshoe"/>
</dbReference>
<protein>
    <recommendedName>
        <fullName evidence="15">Threonylcarbamoyladenosine tRNA methylthiotransferase MtaB</fullName>
        <ecNumber evidence="3">2.8.4.5</ecNumber>
    </recommendedName>
    <alternativeName>
        <fullName evidence="12">tRNA-t(6)A37 methylthiotransferase</fullName>
    </alternativeName>
</protein>
<dbReference type="STRING" id="1229726.GRFL_2948"/>
<evidence type="ECO:0000313" key="17">
    <source>
        <dbReference type="Proteomes" id="UP000186230"/>
    </source>
</evidence>
<dbReference type="InterPro" id="IPR007197">
    <property type="entry name" value="rSAM"/>
</dbReference>
<keyword evidence="8" id="KW-0819">tRNA processing</keyword>
<dbReference type="Proteomes" id="UP000186230">
    <property type="component" value="Chromosome"/>
</dbReference>
<dbReference type="EMBL" id="CP016359">
    <property type="protein sequence ID" value="APU69672.1"/>
    <property type="molecule type" value="Genomic_DNA"/>
</dbReference>
<evidence type="ECO:0000256" key="7">
    <source>
        <dbReference type="ARBA" id="ARBA00022691"/>
    </source>
</evidence>
<evidence type="ECO:0000256" key="6">
    <source>
        <dbReference type="ARBA" id="ARBA00022679"/>
    </source>
</evidence>
<dbReference type="NCBIfam" id="TIGR00089">
    <property type="entry name" value="MiaB/RimO family radical SAM methylthiotransferase"/>
    <property type="match status" value="1"/>
</dbReference>
<keyword evidence="10" id="KW-0408">Iron</keyword>
<dbReference type="EC" id="2.8.4.5" evidence="3"/>
<evidence type="ECO:0000256" key="10">
    <source>
        <dbReference type="ARBA" id="ARBA00023004"/>
    </source>
</evidence>
<comment type="function">
    <text evidence="2">Catalyzes the methylthiolation of N6-threonylcarbamoyladenosine (t(6)A), leading to the formation of 2-methylthio-N6-threonylcarbamoyladenosine (ms(2)t(6)A) at position 37 in tRNAs that read codons beginning with adenine.</text>
</comment>
<comment type="catalytic activity">
    <reaction evidence="13">
        <text>N(6)-L-threonylcarbamoyladenosine(37) in tRNA + (sulfur carrier)-SH + AH2 + 2 S-adenosyl-L-methionine = 2-methylsulfanyl-N(6)-L-threonylcarbamoyladenosine(37) in tRNA + (sulfur carrier)-H + 5'-deoxyadenosine + L-methionine + A + S-adenosyl-L-homocysteine + 2 H(+)</text>
        <dbReference type="Rhea" id="RHEA:37075"/>
        <dbReference type="Rhea" id="RHEA-COMP:10163"/>
        <dbReference type="Rhea" id="RHEA-COMP:11092"/>
        <dbReference type="Rhea" id="RHEA-COMP:14737"/>
        <dbReference type="Rhea" id="RHEA-COMP:14739"/>
        <dbReference type="ChEBI" id="CHEBI:13193"/>
        <dbReference type="ChEBI" id="CHEBI:15378"/>
        <dbReference type="ChEBI" id="CHEBI:17319"/>
        <dbReference type="ChEBI" id="CHEBI:17499"/>
        <dbReference type="ChEBI" id="CHEBI:29917"/>
        <dbReference type="ChEBI" id="CHEBI:57844"/>
        <dbReference type="ChEBI" id="CHEBI:57856"/>
        <dbReference type="ChEBI" id="CHEBI:59789"/>
        <dbReference type="ChEBI" id="CHEBI:64428"/>
        <dbReference type="ChEBI" id="CHEBI:74418"/>
        <dbReference type="ChEBI" id="CHEBI:74420"/>
        <dbReference type="EC" id="2.8.4.5"/>
    </reaction>
</comment>
<evidence type="ECO:0000256" key="3">
    <source>
        <dbReference type="ARBA" id="ARBA00013273"/>
    </source>
</evidence>
<dbReference type="GO" id="GO:0046872">
    <property type="term" value="F:metal ion binding"/>
    <property type="evidence" value="ECO:0007669"/>
    <property type="project" value="UniProtKB-KW"/>
</dbReference>
<dbReference type="FunFam" id="3.40.50.12160:FF:000004">
    <property type="entry name" value="Threonylcarbamoyladenosine tRNA methylthiotransferase MtaB"/>
    <property type="match status" value="1"/>
</dbReference>
<keyword evidence="5" id="KW-0963">Cytoplasm</keyword>
<dbReference type="InterPro" id="IPR038135">
    <property type="entry name" value="Methylthiotransferase_N_sf"/>
</dbReference>
<evidence type="ECO:0000256" key="8">
    <source>
        <dbReference type="ARBA" id="ARBA00022694"/>
    </source>
</evidence>
<keyword evidence="17" id="KW-1185">Reference proteome</keyword>
<dbReference type="SFLD" id="SFLDG01061">
    <property type="entry name" value="methylthiotransferase"/>
    <property type="match status" value="1"/>
</dbReference>
<dbReference type="Gene3D" id="3.40.50.12160">
    <property type="entry name" value="Methylthiotransferase, N-terminal domain"/>
    <property type="match status" value="1"/>
</dbReference>
<dbReference type="InterPro" id="IPR006638">
    <property type="entry name" value="Elp3/MiaA/NifB-like_rSAM"/>
</dbReference>
<dbReference type="InterPro" id="IPR013848">
    <property type="entry name" value="Methylthiotransferase_N"/>
</dbReference>
<evidence type="ECO:0000256" key="1">
    <source>
        <dbReference type="ARBA" id="ARBA00001966"/>
    </source>
</evidence>
<dbReference type="FunFam" id="3.80.30.20:FF:000001">
    <property type="entry name" value="tRNA-2-methylthio-N(6)-dimethylallyladenosine synthase 2"/>
    <property type="match status" value="1"/>
</dbReference>
<proteinExistence type="inferred from homology"/>
<evidence type="ECO:0000256" key="14">
    <source>
        <dbReference type="ARBA" id="ARBA00061574"/>
    </source>
</evidence>
<gene>
    <name evidence="16" type="ORF">GRFL_2948</name>
</gene>
<evidence type="ECO:0000256" key="15">
    <source>
        <dbReference type="ARBA" id="ARBA00069898"/>
    </source>
</evidence>
<dbReference type="GO" id="GO:0035597">
    <property type="term" value="F:tRNA-2-methylthio-N(6)-dimethylallyladenosine(37) synthase activity"/>
    <property type="evidence" value="ECO:0007669"/>
    <property type="project" value="TreeGrafter"/>
</dbReference>
<evidence type="ECO:0000256" key="2">
    <source>
        <dbReference type="ARBA" id="ARBA00002399"/>
    </source>
</evidence>
<evidence type="ECO:0000256" key="12">
    <source>
        <dbReference type="ARBA" id="ARBA00031213"/>
    </source>
</evidence>
<evidence type="ECO:0000256" key="9">
    <source>
        <dbReference type="ARBA" id="ARBA00022723"/>
    </source>
</evidence>
<dbReference type="KEGG" id="gfl:GRFL_2948"/>
<dbReference type="SMART" id="SM00729">
    <property type="entry name" value="Elp3"/>
    <property type="match status" value="1"/>
</dbReference>
<keyword evidence="6" id="KW-0808">Transferase</keyword>
<dbReference type="PROSITE" id="PS51449">
    <property type="entry name" value="MTTASE_N"/>
    <property type="match status" value="1"/>
</dbReference>
<dbReference type="SFLD" id="SFLDS00029">
    <property type="entry name" value="Radical_SAM"/>
    <property type="match status" value="1"/>
</dbReference>
<dbReference type="Gene3D" id="3.80.30.20">
    <property type="entry name" value="tm_1862 like domain"/>
    <property type="match status" value="1"/>
</dbReference>
<dbReference type="OrthoDB" id="9805215at2"/>
<accession>A0A1L7I982</accession>
<dbReference type="Pfam" id="PF04055">
    <property type="entry name" value="Radical_SAM"/>
    <property type="match status" value="1"/>
</dbReference>
<keyword evidence="7" id="KW-0949">S-adenosyl-L-methionine</keyword>
<dbReference type="GO" id="GO:0051539">
    <property type="term" value="F:4 iron, 4 sulfur cluster binding"/>
    <property type="evidence" value="ECO:0007669"/>
    <property type="project" value="UniProtKB-KW"/>
</dbReference>
<dbReference type="NCBIfam" id="TIGR01579">
    <property type="entry name" value="MiaB-like-C"/>
    <property type="match status" value="1"/>
</dbReference>
<keyword evidence="4" id="KW-0004">4Fe-4S</keyword>
<dbReference type="PANTHER" id="PTHR43020">
    <property type="entry name" value="CDK5 REGULATORY SUBUNIT-ASSOCIATED PROTEIN 1"/>
    <property type="match status" value="1"/>
</dbReference>
<dbReference type="Pfam" id="PF00919">
    <property type="entry name" value="UPF0004"/>
    <property type="match status" value="1"/>
</dbReference>
<dbReference type="InterPro" id="IPR058240">
    <property type="entry name" value="rSAM_sf"/>
</dbReference>
<dbReference type="PROSITE" id="PS51918">
    <property type="entry name" value="RADICAL_SAM"/>
    <property type="match status" value="1"/>
</dbReference>
<dbReference type="RefSeq" id="WP_083645303.1">
    <property type="nucleotide sequence ID" value="NZ_AMRU01000005.1"/>
</dbReference>
<dbReference type="GO" id="GO:0005829">
    <property type="term" value="C:cytosol"/>
    <property type="evidence" value="ECO:0007669"/>
    <property type="project" value="TreeGrafter"/>
</dbReference>
<organism evidence="16 17">
    <name type="scientific">Christiangramia flava JLT2011</name>
    <dbReference type="NCBI Taxonomy" id="1229726"/>
    <lineage>
        <taxon>Bacteria</taxon>
        <taxon>Pseudomonadati</taxon>
        <taxon>Bacteroidota</taxon>
        <taxon>Flavobacteriia</taxon>
        <taxon>Flavobacteriales</taxon>
        <taxon>Flavobacteriaceae</taxon>
        <taxon>Christiangramia</taxon>
    </lineage>
</organism>
<evidence type="ECO:0000313" key="16">
    <source>
        <dbReference type="EMBL" id="APU69672.1"/>
    </source>
</evidence>
<dbReference type="InterPro" id="IPR006467">
    <property type="entry name" value="MiaB-like_bact"/>
</dbReference>
<comment type="similarity">
    <text evidence="14">Belongs to the methylthiotransferase family. MtaB subfamily.</text>
</comment>
<dbReference type="InterPro" id="IPR005839">
    <property type="entry name" value="Methylthiotransferase"/>
</dbReference>
<sequence>MTKQKKVAFYTLGCKLNFSETSTIARSFENEGFERVEFSEEADIYVINTCSVTENADKRFKTIVKQAQKANENAFLIAVGCYAQLKPEELAAVDGVDLVLGATEKFKITDYLNDLTKNDHGEVHSCEINEADFYVGSYSIGDRTRAFLKVQDGCDYKCTYCTIPLARGISRSDKLENVLINAAEISEQGIKEIVLTGVNIGDYGKGEFGNKKHEHTFLDLVKALDEVEGIERLRISSIEPNLLKNETIDFVASSRTFVPHFHIPLQSGSDDILKKMRRRYLSDLYVDRVSQIRKVMPHACIGVDVIVGFPGESEEHFLETYNFLNELDISYLHVFTYSERDNTPAAEMDGVVPLKVRKKRSKMLRGLSAKKRRAFYESQLGTLRTVLFEGENKEGYIHGFTENYVKVKTPWNPELVNTLQQIKLTKIDEDGLVRFEYVTEPQAVLS</sequence>
<keyword evidence="11" id="KW-0411">Iron-sulfur</keyword>
<name>A0A1L7I982_9FLAO</name>
<keyword evidence="9" id="KW-0479">Metal-binding</keyword>
<dbReference type="GO" id="GO:0035598">
    <property type="term" value="F:tRNA (N(6)-L-threonylcarbamoyladenosine(37)-C(2))-methylthiotransferase activity"/>
    <property type="evidence" value="ECO:0007669"/>
    <property type="project" value="UniProtKB-EC"/>
</dbReference>